<feature type="non-terminal residue" evidence="12">
    <location>
        <position position="494"/>
    </location>
</feature>
<evidence type="ECO:0000256" key="6">
    <source>
        <dbReference type="ARBA" id="ARBA00023034"/>
    </source>
</evidence>
<dbReference type="Pfam" id="PF04136">
    <property type="entry name" value="COG3_N"/>
    <property type="match status" value="1"/>
</dbReference>
<comment type="subcellular location">
    <subcellularLocation>
        <location evidence="1">Golgi apparatus membrane</location>
        <topology evidence="1">Peripheral membrane protein</topology>
    </subcellularLocation>
</comment>
<dbReference type="InterPro" id="IPR048320">
    <property type="entry name" value="COG3_N"/>
</dbReference>
<keyword evidence="7" id="KW-0472">Membrane</keyword>
<keyword evidence="5" id="KW-0653">Protein transport</keyword>
<accession>A0A1D2ACB9</accession>
<comment type="similarity">
    <text evidence="2">Belongs to the COG3 family.</text>
</comment>
<feature type="region of interest" description="Disordered" evidence="9">
    <location>
        <begin position="52"/>
        <end position="84"/>
    </location>
</feature>
<dbReference type="InterPro" id="IPR048685">
    <property type="entry name" value="COG3_C"/>
</dbReference>
<dbReference type="PANTHER" id="PTHR13302">
    <property type="entry name" value="CONSERVED OLIGOMERIC GOLGI COMPLEX COMPONENT 3"/>
    <property type="match status" value="1"/>
</dbReference>
<name>A0A1D2ACB9_AUXPR</name>
<evidence type="ECO:0000256" key="2">
    <source>
        <dbReference type="ARBA" id="ARBA00009936"/>
    </source>
</evidence>
<dbReference type="GO" id="GO:0006886">
    <property type="term" value="P:intracellular protein transport"/>
    <property type="evidence" value="ECO:0007669"/>
    <property type="project" value="InterPro"/>
</dbReference>
<dbReference type="InterPro" id="IPR007265">
    <property type="entry name" value="COG_su3"/>
</dbReference>
<dbReference type="GO" id="GO:0000139">
    <property type="term" value="C:Golgi membrane"/>
    <property type="evidence" value="ECO:0007669"/>
    <property type="project" value="UniProtKB-SubCell"/>
</dbReference>
<keyword evidence="4" id="KW-0813">Transport</keyword>
<evidence type="ECO:0000313" key="12">
    <source>
        <dbReference type="EMBL" id="JAT76798.1"/>
    </source>
</evidence>
<feature type="compositionally biased region" description="Low complexity" evidence="9">
    <location>
        <begin position="72"/>
        <end position="84"/>
    </location>
</feature>
<evidence type="ECO:0000256" key="5">
    <source>
        <dbReference type="ARBA" id="ARBA00022927"/>
    </source>
</evidence>
<feature type="compositionally biased region" description="Low complexity" evidence="9">
    <location>
        <begin position="333"/>
        <end position="346"/>
    </location>
</feature>
<evidence type="ECO:0000256" key="4">
    <source>
        <dbReference type="ARBA" id="ARBA00022448"/>
    </source>
</evidence>
<proteinExistence type="inferred from homology"/>
<organism evidence="12">
    <name type="scientific">Auxenochlorella protothecoides</name>
    <name type="common">Green microalga</name>
    <name type="synonym">Chlorella protothecoides</name>
    <dbReference type="NCBI Taxonomy" id="3075"/>
    <lineage>
        <taxon>Eukaryota</taxon>
        <taxon>Viridiplantae</taxon>
        <taxon>Chlorophyta</taxon>
        <taxon>core chlorophytes</taxon>
        <taxon>Trebouxiophyceae</taxon>
        <taxon>Chlorellales</taxon>
        <taxon>Chlorellaceae</taxon>
        <taxon>Auxenochlorella</taxon>
    </lineage>
</organism>
<evidence type="ECO:0000256" key="8">
    <source>
        <dbReference type="ARBA" id="ARBA00031339"/>
    </source>
</evidence>
<dbReference type="GO" id="GO:0006891">
    <property type="term" value="P:intra-Golgi vesicle-mediated transport"/>
    <property type="evidence" value="ECO:0007669"/>
    <property type="project" value="TreeGrafter"/>
</dbReference>
<dbReference type="EMBL" id="GDKF01001824">
    <property type="protein sequence ID" value="JAT76798.1"/>
    <property type="molecule type" value="Transcribed_RNA"/>
</dbReference>
<dbReference type="GO" id="GO:0007030">
    <property type="term" value="P:Golgi organization"/>
    <property type="evidence" value="ECO:0007669"/>
    <property type="project" value="TreeGrafter"/>
</dbReference>
<evidence type="ECO:0000256" key="1">
    <source>
        <dbReference type="ARBA" id="ARBA00004395"/>
    </source>
</evidence>
<evidence type="ECO:0000259" key="11">
    <source>
        <dbReference type="Pfam" id="PF20671"/>
    </source>
</evidence>
<sequence>MSSSLSSGPSRYGHGQSVGSKWERLAVLTEEQQAAVAALGAACSQRPVPDVVLAREAEGREPAAPPTPSSPSWPASPRAGVDAAAPAPARDVVLQHSSDFYAWLSELEAARGRETAARFGTYQAELAGHLAACAGVLESCEALAAACAALGAGHAGVSAAGAPLAARCEELEAQRSEREALASALRARLARFDDLERLGLEAASAAASPDPAGLLARLDDALAFLAARPHWAGAAAAAARLRQLQARTLSALRARVAGALRAASAAAVAERAARSGGVEGAGEGRAAASRRASASEEAAAGAGAAEGAVASDAPGGTSIAGASPPDAPDDAPAKSVPASAASPCPSTDEGVEALAAVRFRAVAEPALGPLLAGVEARAGSRPEYARLLSDCQGSYCGARLVVLAPVVYAALARGAGLPPGEQIAAADVLLRRLCREEAALFRRFFPASAQRDALGRLVEPLAQRAYDALRPRVVAEQALDALCAAADAAAAAAA</sequence>
<evidence type="ECO:0000256" key="9">
    <source>
        <dbReference type="SAM" id="MobiDB-lite"/>
    </source>
</evidence>
<dbReference type="GO" id="GO:0017119">
    <property type="term" value="C:Golgi transport complex"/>
    <property type="evidence" value="ECO:0007669"/>
    <property type="project" value="TreeGrafter"/>
</dbReference>
<feature type="domain" description="Conserved oligomeric Golgi complex subunit 3 N-terminal" evidence="10">
    <location>
        <begin position="122"/>
        <end position="261"/>
    </location>
</feature>
<dbReference type="PANTHER" id="PTHR13302:SF8">
    <property type="entry name" value="CONSERVED OLIGOMERIC GOLGI COMPLEX SUBUNIT 3"/>
    <property type="match status" value="1"/>
</dbReference>
<gene>
    <name evidence="12" type="ORF">g.34675</name>
</gene>
<feature type="compositionally biased region" description="Low complexity" evidence="9">
    <location>
        <begin position="284"/>
        <end position="311"/>
    </location>
</feature>
<evidence type="ECO:0000256" key="3">
    <source>
        <dbReference type="ARBA" id="ARBA00020976"/>
    </source>
</evidence>
<reference evidence="12" key="1">
    <citation type="submission" date="2015-08" db="EMBL/GenBank/DDBJ databases">
        <authorList>
            <person name="Babu N.S."/>
            <person name="Beckwith C.J."/>
            <person name="Beseler K.G."/>
            <person name="Brison A."/>
            <person name="Carone J.V."/>
            <person name="Caskin T.P."/>
            <person name="Diamond M."/>
            <person name="Durham M.E."/>
            <person name="Foxe J.M."/>
            <person name="Go M."/>
            <person name="Henderson B.A."/>
            <person name="Jones I.B."/>
            <person name="McGettigan J.A."/>
            <person name="Micheletti S.J."/>
            <person name="Nasrallah M.E."/>
            <person name="Ortiz D."/>
            <person name="Piller C.R."/>
            <person name="Privatt S.R."/>
            <person name="Schneider S.L."/>
            <person name="Sharp S."/>
            <person name="Smith T.C."/>
            <person name="Stanton J.D."/>
            <person name="Ullery H.E."/>
            <person name="Wilson R.J."/>
            <person name="Serrano M.G."/>
            <person name="Buck G."/>
            <person name="Lee V."/>
            <person name="Wang Y."/>
            <person name="Carvalho R."/>
            <person name="Voegtly L."/>
            <person name="Shi R."/>
            <person name="Duckworth R."/>
            <person name="Johnson A."/>
            <person name="Loviza R."/>
            <person name="Walstead R."/>
            <person name="Shah Z."/>
            <person name="Kiflezghi M."/>
            <person name="Wade K."/>
            <person name="Ball S.L."/>
            <person name="Bradley K.W."/>
            <person name="Asai D.J."/>
            <person name="Bowman C.A."/>
            <person name="Russell D.A."/>
            <person name="Pope W.H."/>
            <person name="Jacobs-Sera D."/>
            <person name="Hendrix R.W."/>
            <person name="Hatfull G.F."/>
        </authorList>
    </citation>
    <scope>NUCLEOTIDE SEQUENCE</scope>
</reference>
<keyword evidence="6" id="KW-0333">Golgi apparatus</keyword>
<protein>
    <recommendedName>
        <fullName evidence="3">Conserved oligomeric Golgi complex subunit 3</fullName>
    </recommendedName>
    <alternativeName>
        <fullName evidence="8">Component of oligomeric Golgi complex 3</fullName>
    </alternativeName>
</protein>
<evidence type="ECO:0000256" key="7">
    <source>
        <dbReference type="ARBA" id="ARBA00023136"/>
    </source>
</evidence>
<dbReference type="Pfam" id="PF20671">
    <property type="entry name" value="COG3_C"/>
    <property type="match status" value="1"/>
</dbReference>
<feature type="region of interest" description="Disordered" evidence="9">
    <location>
        <begin position="273"/>
        <end position="347"/>
    </location>
</feature>
<dbReference type="GO" id="GO:0005801">
    <property type="term" value="C:cis-Golgi network"/>
    <property type="evidence" value="ECO:0007669"/>
    <property type="project" value="InterPro"/>
</dbReference>
<evidence type="ECO:0000259" key="10">
    <source>
        <dbReference type="Pfam" id="PF04136"/>
    </source>
</evidence>
<feature type="domain" description="Conserved oligomeric Golgi complex subunit 3 C-terminal" evidence="11">
    <location>
        <begin position="353"/>
        <end position="485"/>
    </location>
</feature>
<dbReference type="AlphaFoldDB" id="A0A1D2ACB9"/>